<feature type="region of interest" description="Disordered" evidence="1">
    <location>
        <begin position="20"/>
        <end position="50"/>
    </location>
</feature>
<dbReference type="AlphaFoldDB" id="A0A5B0QG64"/>
<evidence type="ECO:0000256" key="1">
    <source>
        <dbReference type="SAM" id="MobiDB-lite"/>
    </source>
</evidence>
<dbReference type="EMBL" id="VSWC01000016">
    <property type="protein sequence ID" value="KAA1111953.1"/>
    <property type="molecule type" value="Genomic_DNA"/>
</dbReference>
<comment type="caution">
    <text evidence="2">The sequence shown here is derived from an EMBL/GenBank/DDBJ whole genome shotgun (WGS) entry which is preliminary data.</text>
</comment>
<gene>
    <name evidence="2" type="ORF">PGT21_017046</name>
</gene>
<feature type="compositionally biased region" description="Polar residues" evidence="1">
    <location>
        <begin position="26"/>
        <end position="43"/>
    </location>
</feature>
<evidence type="ECO:0000313" key="3">
    <source>
        <dbReference type="Proteomes" id="UP000324748"/>
    </source>
</evidence>
<sequence length="604" mass="69927">MNILFGVSDMEELFAPRTNFRKRPFTPTSNLNRNAETKMSSTTPSPPWMKNTKLGNLNLTVPPIFRTGIFKTQDTDEPICQQPKQQKPTYQQSTNQHKPILIEQPGLFYDGYQFMQFLRQYERTADALNATKYDRALQIGRFVRTEELKCQIEAMNGYEECKWDTLKVSMIESWGEFDNINSYTTTNLVNLVKEFSRDDEILSYKEFQIYLQKFSEILDYLVENEDFNSEQDVTLLFISAFPQQLKQNIKQTLINNGQLPQAPDGSRSPPLFKHVTEAAEREIKLEEDYYNYLRTLEVPLNQSLEVTQSISDLAKDLDSLKQQILEIQLPVECKNPQLFVPTEPTMDYTEPMTYYTEPMMDYAEPMTDYVEPIIETAATTINQPDLVEEWKAASANVMDTPMELAHTVIEIPEMVLDGQDTENYGKHEEILDQSVQQVKELDQSTQLNNNYVKFLLTENPAEDLEFPQVSKFLWIQNVNAHQPKLFNKQLFKPYLDAYGLFEVFNKIPQHLEHKTTEPEENEETLVIPPALGPRALELRSGTAHMAWSTERKAHGDWNEYQNPETPNWNSSTTWIGLSNLLRLLRLLDVTCCGLRTADCAYSLI</sequence>
<accession>A0A5B0QG64</accession>
<dbReference type="PANTHER" id="PTHR33246:SF51">
    <property type="entry name" value="MYB_SANT-LIKE DOMAIN-CONTAINING PROTEIN"/>
    <property type="match status" value="1"/>
</dbReference>
<protein>
    <submittedName>
        <fullName evidence="2">Uncharacterized protein</fullName>
    </submittedName>
</protein>
<organism evidence="2 3">
    <name type="scientific">Puccinia graminis f. sp. tritici</name>
    <dbReference type="NCBI Taxonomy" id="56615"/>
    <lineage>
        <taxon>Eukaryota</taxon>
        <taxon>Fungi</taxon>
        <taxon>Dikarya</taxon>
        <taxon>Basidiomycota</taxon>
        <taxon>Pucciniomycotina</taxon>
        <taxon>Pucciniomycetes</taxon>
        <taxon>Pucciniales</taxon>
        <taxon>Pucciniaceae</taxon>
        <taxon>Puccinia</taxon>
    </lineage>
</organism>
<name>A0A5B0QG64_PUCGR</name>
<dbReference type="Proteomes" id="UP000324748">
    <property type="component" value="Unassembled WGS sequence"/>
</dbReference>
<reference evidence="2 3" key="1">
    <citation type="submission" date="2019-05" db="EMBL/GenBank/DDBJ databases">
        <title>Emergence of the Ug99 lineage of the wheat stem rust pathogen through somatic hybridization.</title>
        <authorList>
            <person name="Li F."/>
            <person name="Upadhyaya N.M."/>
            <person name="Sperschneider J."/>
            <person name="Matny O."/>
            <person name="Nguyen-Phuc H."/>
            <person name="Mago R."/>
            <person name="Raley C."/>
            <person name="Miller M.E."/>
            <person name="Silverstein K.A.T."/>
            <person name="Henningsen E."/>
            <person name="Hirsch C.D."/>
            <person name="Visser B."/>
            <person name="Pretorius Z.A."/>
            <person name="Steffenson B.J."/>
            <person name="Schwessinger B."/>
            <person name="Dodds P.N."/>
            <person name="Figueroa M."/>
        </authorList>
    </citation>
    <scope>NUCLEOTIDE SEQUENCE [LARGE SCALE GENOMIC DNA]</scope>
    <source>
        <strain evidence="2">21-0</strain>
    </source>
</reference>
<dbReference type="OrthoDB" id="2506685at2759"/>
<keyword evidence="3" id="KW-1185">Reference proteome</keyword>
<proteinExistence type="predicted"/>
<dbReference type="PANTHER" id="PTHR33246">
    <property type="entry name" value="CCHC-TYPE DOMAIN-CONTAINING PROTEIN"/>
    <property type="match status" value="1"/>
</dbReference>
<evidence type="ECO:0000313" key="2">
    <source>
        <dbReference type="EMBL" id="KAA1111953.1"/>
    </source>
</evidence>